<keyword evidence="5" id="KW-1185">Reference proteome</keyword>
<evidence type="ECO:0000256" key="1">
    <source>
        <dbReference type="SAM" id="Phobius"/>
    </source>
</evidence>
<dbReference type="GO" id="GO:0051701">
    <property type="term" value="P:biological process involved in interaction with host"/>
    <property type="evidence" value="ECO:0007669"/>
    <property type="project" value="TreeGrafter"/>
</dbReference>
<dbReference type="AlphaFoldDB" id="K6VRR1"/>
<organism evidence="4 5">
    <name type="scientific">Gordonia rhizosphera NBRC 16068</name>
    <dbReference type="NCBI Taxonomy" id="1108045"/>
    <lineage>
        <taxon>Bacteria</taxon>
        <taxon>Bacillati</taxon>
        <taxon>Actinomycetota</taxon>
        <taxon>Actinomycetes</taxon>
        <taxon>Mycobacteriales</taxon>
        <taxon>Gordoniaceae</taxon>
        <taxon>Gordonia</taxon>
    </lineage>
</organism>
<dbReference type="Pfam" id="PF02470">
    <property type="entry name" value="MlaD"/>
    <property type="match status" value="1"/>
</dbReference>
<dbReference type="OrthoDB" id="338143at2"/>
<name>K6VRR1_9ACTN</name>
<feature type="domain" description="Mce/MlaD" evidence="2">
    <location>
        <begin position="38"/>
        <end position="114"/>
    </location>
</feature>
<dbReference type="PANTHER" id="PTHR33371">
    <property type="entry name" value="INTERMEMBRANE PHOSPHOLIPID TRANSPORT SYSTEM BINDING PROTEIN MLAD-RELATED"/>
    <property type="match status" value="1"/>
</dbReference>
<dbReference type="STRING" id="1108045.GORHZ_068_00260"/>
<dbReference type="GO" id="GO:0005576">
    <property type="term" value="C:extracellular region"/>
    <property type="evidence" value="ECO:0007669"/>
    <property type="project" value="TreeGrafter"/>
</dbReference>
<feature type="domain" description="Mammalian cell entry C-terminal" evidence="3">
    <location>
        <begin position="122"/>
        <end position="318"/>
    </location>
</feature>
<dbReference type="InterPro" id="IPR003399">
    <property type="entry name" value="Mce/MlaD"/>
</dbReference>
<gene>
    <name evidence="4" type="primary">mceB</name>
    <name evidence="4" type="ORF">GORHZ_068_00260</name>
</gene>
<dbReference type="InterPro" id="IPR024516">
    <property type="entry name" value="Mce_C"/>
</dbReference>
<keyword evidence="1" id="KW-0472">Membrane</keyword>
<evidence type="ECO:0000259" key="2">
    <source>
        <dbReference type="Pfam" id="PF02470"/>
    </source>
</evidence>
<dbReference type="eggNOG" id="COG1463">
    <property type="taxonomic scope" value="Bacteria"/>
</dbReference>
<comment type="caution">
    <text evidence="4">The sequence shown here is derived from an EMBL/GenBank/DDBJ whole genome shotgun (WGS) entry which is preliminary data.</text>
</comment>
<dbReference type="InterPro" id="IPR005693">
    <property type="entry name" value="Mce"/>
</dbReference>
<accession>K6VRR1</accession>
<sequence>MTRSLWSDTWKFTTFAVVMVLVGAGLLLVFSDSRSGDTDQYRAVFTDVSGLRSGDSVRIAGVRVGSVDDVELGDDNRVRVDFDVDKAVGLRTGTGAAVRYLNLVGDRYLELTEGKGVGTMWPGTEIPVTDTTPALDLDVLLGGLKPVIDGLEPHQVNTLSSAVLDILQGQRSTVQTLFAGSSSLFTALGKNVGVIGQMIDELKKVMVTLNADGARFGDMIERLDTLITDLSRQRDPIGAAITALDNGTASVADLLTQATPSLSGSIDQLSRLAPALDSDKPALDNALKRAPGNFRKLVRTGAYGNFVQYYLCAITVRVSDPTGRVVVLPWIEQTDGRCSR</sequence>
<keyword evidence="1" id="KW-0812">Transmembrane</keyword>
<protein>
    <submittedName>
        <fullName evidence="4">Mce family protein</fullName>
    </submittedName>
</protein>
<dbReference type="EMBL" id="BAHC01000068">
    <property type="protein sequence ID" value="GAB89615.1"/>
    <property type="molecule type" value="Genomic_DNA"/>
</dbReference>
<reference evidence="4 5" key="1">
    <citation type="submission" date="2012-08" db="EMBL/GenBank/DDBJ databases">
        <title>Whole genome shotgun sequence of Gordonia rhizosphera NBRC 16068.</title>
        <authorList>
            <person name="Takarada H."/>
            <person name="Isaki S."/>
            <person name="Hosoyama A."/>
            <person name="Tsuchikane K."/>
            <person name="Katsumata H."/>
            <person name="Baba S."/>
            <person name="Ohji S."/>
            <person name="Yamazaki S."/>
            <person name="Fujita N."/>
        </authorList>
    </citation>
    <scope>NUCLEOTIDE SEQUENCE [LARGE SCALE GENOMIC DNA]</scope>
    <source>
        <strain evidence="4 5">NBRC 16068</strain>
    </source>
</reference>
<dbReference type="NCBIfam" id="TIGR00996">
    <property type="entry name" value="Mtu_fam_mce"/>
    <property type="match status" value="1"/>
</dbReference>
<dbReference type="PANTHER" id="PTHR33371:SF17">
    <property type="entry name" value="MCE-FAMILY PROTEIN MCE1B"/>
    <property type="match status" value="1"/>
</dbReference>
<evidence type="ECO:0000313" key="4">
    <source>
        <dbReference type="EMBL" id="GAB89615.1"/>
    </source>
</evidence>
<keyword evidence="1" id="KW-1133">Transmembrane helix</keyword>
<evidence type="ECO:0000259" key="3">
    <source>
        <dbReference type="Pfam" id="PF11887"/>
    </source>
</evidence>
<evidence type="ECO:0000313" key="5">
    <source>
        <dbReference type="Proteomes" id="UP000008363"/>
    </source>
</evidence>
<dbReference type="RefSeq" id="WP_006331725.1">
    <property type="nucleotide sequence ID" value="NZ_BAHC01000068.1"/>
</dbReference>
<feature type="transmembrane region" description="Helical" evidence="1">
    <location>
        <begin position="12"/>
        <end position="30"/>
    </location>
</feature>
<dbReference type="Gene3D" id="1.20.1330.10">
    <property type="entry name" value="f41 fragment of flagellin, N-terminal domain"/>
    <property type="match status" value="1"/>
</dbReference>
<proteinExistence type="predicted"/>
<dbReference type="Proteomes" id="UP000008363">
    <property type="component" value="Unassembled WGS sequence"/>
</dbReference>
<dbReference type="InterPro" id="IPR052336">
    <property type="entry name" value="MlaD_Phospholipid_Transporter"/>
</dbReference>
<dbReference type="Pfam" id="PF11887">
    <property type="entry name" value="Mce4_CUP1"/>
    <property type="match status" value="1"/>
</dbReference>